<comment type="caution">
    <text evidence="2">The sequence shown here is derived from an EMBL/GenBank/DDBJ whole genome shotgun (WGS) entry which is preliminary data.</text>
</comment>
<dbReference type="AlphaFoldDB" id="A0A834TG17"/>
<sequence length="261" mass="28562">MSRGREAFDEQRKRNARMSRGREETRCSSERGREEREPKICQLKGVNPPIKTTDSHPKAPAKHPTANPKGAADKDAEMEEHFRVMRILEKQERESGTSLGALGATQISVRGVSSAGVGSGDEADVLGDDEEECIVSSVLSGGVGESEYIVASESSSSVSFYSSDTWIGEDGVDDSFLRILEDFLLPVVLGAHIQNQSIIVDGLGRSFTEIIMDKNNSSLSCDNGYERPIGQIGIRASQSIFHMVQDDEGQIWFPPFQSTPH</sequence>
<accession>A0A834TG17</accession>
<feature type="compositionally biased region" description="Basic and acidic residues" evidence="1">
    <location>
        <begin position="1"/>
        <end position="13"/>
    </location>
</feature>
<evidence type="ECO:0000256" key="1">
    <source>
        <dbReference type="SAM" id="MobiDB-lite"/>
    </source>
</evidence>
<feature type="region of interest" description="Disordered" evidence="1">
    <location>
        <begin position="1"/>
        <end position="74"/>
    </location>
</feature>
<name>A0A834TG17_9FABA</name>
<gene>
    <name evidence="2" type="ORF">G2W53_026645</name>
</gene>
<dbReference type="Proteomes" id="UP000634136">
    <property type="component" value="Unassembled WGS sequence"/>
</dbReference>
<protein>
    <submittedName>
        <fullName evidence="2">Uncharacterized protein</fullName>
    </submittedName>
</protein>
<evidence type="ECO:0000313" key="2">
    <source>
        <dbReference type="EMBL" id="KAF7821190.1"/>
    </source>
</evidence>
<evidence type="ECO:0000313" key="3">
    <source>
        <dbReference type="Proteomes" id="UP000634136"/>
    </source>
</evidence>
<reference evidence="2" key="1">
    <citation type="submission" date="2020-09" db="EMBL/GenBank/DDBJ databases">
        <title>Genome-Enabled Discovery of Anthraquinone Biosynthesis in Senna tora.</title>
        <authorList>
            <person name="Kang S.-H."/>
            <person name="Pandey R.P."/>
            <person name="Lee C.-M."/>
            <person name="Sim J.-S."/>
            <person name="Jeong J.-T."/>
            <person name="Choi B.-S."/>
            <person name="Jung M."/>
            <person name="Ginzburg D."/>
            <person name="Zhao K."/>
            <person name="Won S.Y."/>
            <person name="Oh T.-J."/>
            <person name="Yu Y."/>
            <person name="Kim N.-H."/>
            <person name="Lee O.R."/>
            <person name="Lee T.-H."/>
            <person name="Bashyal P."/>
            <person name="Kim T.-S."/>
            <person name="Lee W.-H."/>
            <person name="Kawkins C."/>
            <person name="Kim C.-K."/>
            <person name="Kim J.S."/>
            <person name="Ahn B.O."/>
            <person name="Rhee S.Y."/>
            <person name="Sohng J.K."/>
        </authorList>
    </citation>
    <scope>NUCLEOTIDE SEQUENCE</scope>
    <source>
        <tissue evidence="2">Leaf</tissue>
    </source>
</reference>
<proteinExistence type="predicted"/>
<keyword evidence="3" id="KW-1185">Reference proteome</keyword>
<feature type="compositionally biased region" description="Basic and acidic residues" evidence="1">
    <location>
        <begin position="20"/>
        <end position="39"/>
    </location>
</feature>
<organism evidence="2 3">
    <name type="scientific">Senna tora</name>
    <dbReference type="NCBI Taxonomy" id="362788"/>
    <lineage>
        <taxon>Eukaryota</taxon>
        <taxon>Viridiplantae</taxon>
        <taxon>Streptophyta</taxon>
        <taxon>Embryophyta</taxon>
        <taxon>Tracheophyta</taxon>
        <taxon>Spermatophyta</taxon>
        <taxon>Magnoliopsida</taxon>
        <taxon>eudicotyledons</taxon>
        <taxon>Gunneridae</taxon>
        <taxon>Pentapetalae</taxon>
        <taxon>rosids</taxon>
        <taxon>fabids</taxon>
        <taxon>Fabales</taxon>
        <taxon>Fabaceae</taxon>
        <taxon>Caesalpinioideae</taxon>
        <taxon>Cassia clade</taxon>
        <taxon>Senna</taxon>
    </lineage>
</organism>
<dbReference type="EMBL" id="JAAIUW010000008">
    <property type="protein sequence ID" value="KAF7821190.1"/>
    <property type="molecule type" value="Genomic_DNA"/>
</dbReference>